<dbReference type="GO" id="GO:0005524">
    <property type="term" value="F:ATP binding"/>
    <property type="evidence" value="ECO:0007669"/>
    <property type="project" value="UniProtKB-KW"/>
</dbReference>
<accession>A0ABX6NBM4</accession>
<name>A0ABX6NBM4_9BACT</name>
<keyword evidence="1" id="KW-0067">ATP-binding</keyword>
<dbReference type="RefSeq" id="WP_171266555.1">
    <property type="nucleotide sequence ID" value="NZ_CP039543.1"/>
</dbReference>
<evidence type="ECO:0000313" key="1">
    <source>
        <dbReference type="EMBL" id="QJT07994.1"/>
    </source>
</evidence>
<protein>
    <submittedName>
        <fullName evidence="1">ATP-binding protein</fullName>
    </submittedName>
</protein>
<keyword evidence="2" id="KW-1185">Reference proteome</keyword>
<keyword evidence="1" id="KW-0547">Nucleotide-binding</keyword>
<organism evidence="1 2">
    <name type="scientific">Oceanidesulfovibrio marinus</name>
    <dbReference type="NCBI Taxonomy" id="370038"/>
    <lineage>
        <taxon>Bacteria</taxon>
        <taxon>Pseudomonadati</taxon>
        <taxon>Thermodesulfobacteriota</taxon>
        <taxon>Desulfovibrionia</taxon>
        <taxon>Desulfovibrionales</taxon>
        <taxon>Desulfovibrionaceae</taxon>
        <taxon>Oceanidesulfovibrio</taxon>
    </lineage>
</organism>
<gene>
    <name evidence="1" type="ORF">E8L03_03200</name>
</gene>
<sequence length="437" mass="47455">MPKAPDTVTLELPAHVRWLPAAQAVVEHGAPTLGLPPKKVVRLVMAVEEIFVHLARTTPGCAVLLRLLRRGSSVQAVFRFQADVEDLWAMNLTAAQELTPTDENMDHMGLLLAAGVSDGFSITREGGTVQLVLSQDKVYPETTPSDRGLTAARGALRMVDDPHPAEVAEACALARGLYPAEKLHPDLSMAGKLVDNAAGGGIVLSVAKDDAGAILGMMFWEQTSERSVGFCGPYVFSQNSGPVAKALTENMLNCLARSRTIGVCSRRATDDLPLEGFEALARIHYCHKNIVCAEQRIWFRLLREDDGAVIWAHAGMVDFLEETYARLSLMRDIRTVENIGIEMPARSVLAAELNQELSEAYLRVLIPGLDVEENIRKHAAHLRSSGYENIFFTLDLALGEQACLGGALMANGFEPALVLPFAGKSDLVVFQHVAPRS</sequence>
<reference evidence="1 2" key="1">
    <citation type="submission" date="2019-04" db="EMBL/GenBank/DDBJ databases">
        <title>Isolation and culture of sulfate reducing bacteria from the cold seep of the South China Sea.</title>
        <authorList>
            <person name="Sun C."/>
            <person name="Liu R."/>
        </authorList>
    </citation>
    <scope>NUCLEOTIDE SEQUENCE [LARGE SCALE GENOMIC DNA]</scope>
    <source>
        <strain evidence="1 2">CS1</strain>
    </source>
</reference>
<dbReference type="Proteomes" id="UP000503251">
    <property type="component" value="Chromosome"/>
</dbReference>
<proteinExistence type="predicted"/>
<evidence type="ECO:0000313" key="2">
    <source>
        <dbReference type="Proteomes" id="UP000503251"/>
    </source>
</evidence>
<dbReference type="EMBL" id="CP039543">
    <property type="protein sequence ID" value="QJT07994.1"/>
    <property type="molecule type" value="Genomic_DNA"/>
</dbReference>